<evidence type="ECO:0000256" key="1">
    <source>
        <dbReference type="ARBA" id="ARBA00001928"/>
    </source>
</evidence>
<comment type="caution">
    <text evidence="14">The sequence shown here is derived from an EMBL/GenBank/DDBJ whole genome shotgun (WGS) entry which is preliminary data.</text>
</comment>
<dbReference type="OrthoDB" id="9802030at2"/>
<dbReference type="UniPathway" id="UPA00558"/>
<reference evidence="14 15" key="1">
    <citation type="submission" date="2018-05" db="EMBL/GenBank/DDBJ databases">
        <title>Rhodoferax soyangensis sp.nov., isolated from an oligotrophic freshwater lake.</title>
        <authorList>
            <person name="Park M."/>
        </authorList>
    </citation>
    <scope>NUCLEOTIDE SEQUENCE [LARGE SCALE GENOMIC DNA]</scope>
    <source>
        <strain evidence="14 15">IMCC26218</strain>
    </source>
</reference>
<keyword evidence="4" id="KW-0444">Lipid biosynthesis</keyword>
<evidence type="ECO:0000256" key="10">
    <source>
        <dbReference type="ARBA" id="ARBA00023264"/>
    </source>
</evidence>
<dbReference type="Pfam" id="PF02666">
    <property type="entry name" value="PS_Dcarbxylase"/>
    <property type="match status" value="1"/>
</dbReference>
<dbReference type="EMBL" id="QFZK01000012">
    <property type="protein sequence ID" value="RFO95745.1"/>
    <property type="molecule type" value="Genomic_DNA"/>
</dbReference>
<accession>A0A3E1R8Q8</accession>
<keyword evidence="9" id="KW-0456">Lyase</keyword>
<proteinExistence type="predicted"/>
<keyword evidence="7" id="KW-0865">Zymogen</keyword>
<evidence type="ECO:0000313" key="15">
    <source>
        <dbReference type="Proteomes" id="UP000260665"/>
    </source>
</evidence>
<evidence type="ECO:0000313" key="14">
    <source>
        <dbReference type="EMBL" id="RFO95745.1"/>
    </source>
</evidence>
<evidence type="ECO:0000256" key="12">
    <source>
        <dbReference type="ARBA" id="ARBA00024326"/>
    </source>
</evidence>
<gene>
    <name evidence="14" type="primary">psd</name>
    <name evidence="14" type="ORF">DIC66_16265</name>
</gene>
<dbReference type="PANTHER" id="PTHR10067">
    <property type="entry name" value="PHOSPHATIDYLSERINE DECARBOXYLASE"/>
    <property type="match status" value="1"/>
</dbReference>
<comment type="cofactor">
    <cofactor evidence="1">
        <name>pyruvate</name>
        <dbReference type="ChEBI" id="CHEBI:15361"/>
    </cofactor>
</comment>
<dbReference type="EC" id="4.1.1.65" evidence="3"/>
<keyword evidence="10" id="KW-1208">Phospholipid metabolism</keyword>
<keyword evidence="13" id="KW-0472">Membrane</keyword>
<keyword evidence="15" id="KW-1185">Reference proteome</keyword>
<evidence type="ECO:0000256" key="7">
    <source>
        <dbReference type="ARBA" id="ARBA00023145"/>
    </source>
</evidence>
<evidence type="ECO:0000256" key="11">
    <source>
        <dbReference type="ARBA" id="ARBA00023317"/>
    </source>
</evidence>
<evidence type="ECO:0000256" key="4">
    <source>
        <dbReference type="ARBA" id="ARBA00022516"/>
    </source>
</evidence>
<evidence type="ECO:0000256" key="2">
    <source>
        <dbReference type="ARBA" id="ARBA00005189"/>
    </source>
</evidence>
<comment type="pathway">
    <text evidence="12">Phospholipid metabolism; phosphatidylethanolamine biosynthesis.</text>
</comment>
<evidence type="ECO:0000256" key="9">
    <source>
        <dbReference type="ARBA" id="ARBA00023239"/>
    </source>
</evidence>
<dbReference type="RefSeq" id="WP_117179120.1">
    <property type="nucleotide sequence ID" value="NZ_QFZK01000012.1"/>
</dbReference>
<feature type="transmembrane region" description="Helical" evidence="13">
    <location>
        <begin position="255"/>
        <end position="277"/>
    </location>
</feature>
<evidence type="ECO:0000256" key="5">
    <source>
        <dbReference type="ARBA" id="ARBA00022793"/>
    </source>
</evidence>
<dbReference type="AlphaFoldDB" id="A0A3E1R8Q8"/>
<evidence type="ECO:0000256" key="8">
    <source>
        <dbReference type="ARBA" id="ARBA00023209"/>
    </source>
</evidence>
<feature type="transmembrane region" description="Helical" evidence="13">
    <location>
        <begin position="209"/>
        <end position="235"/>
    </location>
</feature>
<dbReference type="GO" id="GO:0004609">
    <property type="term" value="F:phosphatidylserine decarboxylase activity"/>
    <property type="evidence" value="ECO:0007669"/>
    <property type="project" value="UniProtKB-EC"/>
</dbReference>
<organism evidence="14 15">
    <name type="scientific">Rhodoferax lacus</name>
    <dbReference type="NCBI Taxonomy" id="2184758"/>
    <lineage>
        <taxon>Bacteria</taxon>
        <taxon>Pseudomonadati</taxon>
        <taxon>Pseudomonadota</taxon>
        <taxon>Betaproteobacteria</taxon>
        <taxon>Burkholderiales</taxon>
        <taxon>Comamonadaceae</taxon>
        <taxon>Rhodoferax</taxon>
    </lineage>
</organism>
<keyword evidence="11" id="KW-0670">Pyruvate</keyword>
<dbReference type="Proteomes" id="UP000260665">
    <property type="component" value="Unassembled WGS sequence"/>
</dbReference>
<evidence type="ECO:0000256" key="3">
    <source>
        <dbReference type="ARBA" id="ARBA00012243"/>
    </source>
</evidence>
<sequence>MTLRKHIHNLLANEDLNFLLTNRLPRRWLTQFVGRFSKIENPLVARASIAIWKFFSDLDLREARQQHFKSMHDCFTRELKDGARSIDTSADILSSPVDAIIGAHGPIEGTQVFQAKGFPYTLEDLLGTEEDLEAWRDGSFVTLRLTSSMYHRFHAPYDCTVEKVRYFSGDTWNVNPIALKRVEKLFCKNERAFLSTRLNGEGPLAGQRIALVPVAAILVASIRLHFLDVLFHMGYKGSKTMACNASMAKGQEMGWFQHGSTVIVLAPAGFSLCAGLVQGTQVRMGQALLRWRQ</sequence>
<dbReference type="InterPro" id="IPR033177">
    <property type="entry name" value="PSD-B"/>
</dbReference>
<keyword evidence="5" id="KW-0210">Decarboxylase</keyword>
<keyword evidence="8" id="KW-0594">Phospholipid biosynthesis</keyword>
<keyword evidence="13" id="KW-0812">Transmembrane</keyword>
<dbReference type="PANTHER" id="PTHR10067:SF6">
    <property type="entry name" value="PHOSPHATIDYLSERINE DECARBOXYLASE PROENZYME, MITOCHONDRIAL"/>
    <property type="match status" value="1"/>
</dbReference>
<dbReference type="NCBIfam" id="TIGR00163">
    <property type="entry name" value="PS_decarb"/>
    <property type="match status" value="1"/>
</dbReference>
<evidence type="ECO:0000256" key="6">
    <source>
        <dbReference type="ARBA" id="ARBA00023098"/>
    </source>
</evidence>
<name>A0A3E1R8Q8_9BURK</name>
<protein>
    <recommendedName>
        <fullName evidence="3">phosphatidylserine decarboxylase</fullName>
        <ecNumber evidence="3">4.1.1.65</ecNumber>
    </recommendedName>
</protein>
<comment type="pathway">
    <text evidence="2">Lipid metabolism.</text>
</comment>
<dbReference type="GO" id="GO:0006646">
    <property type="term" value="P:phosphatidylethanolamine biosynthetic process"/>
    <property type="evidence" value="ECO:0007669"/>
    <property type="project" value="UniProtKB-UniPathway"/>
</dbReference>
<keyword evidence="6" id="KW-0443">Lipid metabolism</keyword>
<dbReference type="InterPro" id="IPR003817">
    <property type="entry name" value="PS_Dcarbxylase"/>
</dbReference>
<keyword evidence="13" id="KW-1133">Transmembrane helix</keyword>
<evidence type="ECO:0000256" key="13">
    <source>
        <dbReference type="SAM" id="Phobius"/>
    </source>
</evidence>